<accession>A0ABP5CDJ4</accession>
<evidence type="ECO:0000313" key="3">
    <source>
        <dbReference type="Proteomes" id="UP001499854"/>
    </source>
</evidence>
<proteinExistence type="predicted"/>
<evidence type="ECO:0000313" key="2">
    <source>
        <dbReference type="EMBL" id="GAA1961137.1"/>
    </source>
</evidence>
<name>A0ABP5CDJ4_9ACTN</name>
<dbReference type="Gene3D" id="3.40.50.10140">
    <property type="entry name" value="Toll/interleukin-1 receptor homology (TIR) domain"/>
    <property type="match status" value="1"/>
</dbReference>
<comment type="caution">
    <text evidence="2">The sequence shown here is derived from an EMBL/GenBank/DDBJ whole genome shotgun (WGS) entry which is preliminary data.</text>
</comment>
<gene>
    <name evidence="2" type="ORF">GCM10009838_17070</name>
</gene>
<dbReference type="Proteomes" id="UP001499854">
    <property type="component" value="Unassembled WGS sequence"/>
</dbReference>
<evidence type="ECO:0000259" key="1">
    <source>
        <dbReference type="Pfam" id="PF13676"/>
    </source>
</evidence>
<sequence length="218" mass="24508">MAEEGMVSLAEAPYFFLSYARMPPTNDIGAFRGEADKDVIEFYQDLCTAIRHLAVVKPGAQAGYLDRAMGTATQWEVAVQEALATCRTFVALYKPAYFESTWCGREWAAFERRQQLAREAGSIAYDAIIPVLWVDEASLPDPLPKAARPVQYEDAGQPDRYRTQGLWELRFGMYDHDYKRATIAIARTIVRIARSTQIPPCDISEFSQDANAFSAESE</sequence>
<keyword evidence="3" id="KW-1185">Reference proteome</keyword>
<protein>
    <recommendedName>
        <fullName evidence="1">TIR domain-containing protein</fullName>
    </recommendedName>
</protein>
<dbReference type="EMBL" id="BAAAQM010000007">
    <property type="protein sequence ID" value="GAA1961137.1"/>
    <property type="molecule type" value="Genomic_DNA"/>
</dbReference>
<dbReference type="InterPro" id="IPR035897">
    <property type="entry name" value="Toll_tir_struct_dom_sf"/>
</dbReference>
<dbReference type="InterPro" id="IPR000157">
    <property type="entry name" value="TIR_dom"/>
</dbReference>
<dbReference type="InterPro" id="IPR047603">
    <property type="entry name" value="FxsC_N"/>
</dbReference>
<organism evidence="2 3">
    <name type="scientific">Catenulispora subtropica</name>
    <dbReference type="NCBI Taxonomy" id="450798"/>
    <lineage>
        <taxon>Bacteria</taxon>
        <taxon>Bacillati</taxon>
        <taxon>Actinomycetota</taxon>
        <taxon>Actinomycetes</taxon>
        <taxon>Catenulisporales</taxon>
        <taxon>Catenulisporaceae</taxon>
        <taxon>Catenulispora</taxon>
    </lineage>
</organism>
<dbReference type="SUPFAM" id="SSF52200">
    <property type="entry name" value="Toll/Interleukin receptor TIR domain"/>
    <property type="match status" value="1"/>
</dbReference>
<dbReference type="NCBIfam" id="NF040588">
    <property type="entry name" value="FxsC_Nterm"/>
    <property type="match status" value="1"/>
</dbReference>
<reference evidence="3" key="1">
    <citation type="journal article" date="2019" name="Int. J. Syst. Evol. Microbiol.">
        <title>The Global Catalogue of Microorganisms (GCM) 10K type strain sequencing project: providing services to taxonomists for standard genome sequencing and annotation.</title>
        <authorList>
            <consortium name="The Broad Institute Genomics Platform"/>
            <consortium name="The Broad Institute Genome Sequencing Center for Infectious Disease"/>
            <person name="Wu L."/>
            <person name="Ma J."/>
        </authorList>
    </citation>
    <scope>NUCLEOTIDE SEQUENCE [LARGE SCALE GENOMIC DNA]</scope>
    <source>
        <strain evidence="3">JCM 16013</strain>
    </source>
</reference>
<feature type="domain" description="TIR" evidence="1">
    <location>
        <begin position="64"/>
        <end position="157"/>
    </location>
</feature>
<dbReference type="Pfam" id="PF13676">
    <property type="entry name" value="TIR_2"/>
    <property type="match status" value="1"/>
</dbReference>